<evidence type="ECO:0000313" key="3">
    <source>
        <dbReference type="Proteomes" id="UP000554235"/>
    </source>
</evidence>
<dbReference type="EMBL" id="JAADYS010000781">
    <property type="protein sequence ID" value="KAF4467125.1"/>
    <property type="molecule type" value="Genomic_DNA"/>
</dbReference>
<organism evidence="2 3">
    <name type="scientific">Fusarium albosuccineum</name>
    <dbReference type="NCBI Taxonomy" id="1237068"/>
    <lineage>
        <taxon>Eukaryota</taxon>
        <taxon>Fungi</taxon>
        <taxon>Dikarya</taxon>
        <taxon>Ascomycota</taxon>
        <taxon>Pezizomycotina</taxon>
        <taxon>Sordariomycetes</taxon>
        <taxon>Hypocreomycetidae</taxon>
        <taxon>Hypocreales</taxon>
        <taxon>Nectriaceae</taxon>
        <taxon>Fusarium</taxon>
        <taxon>Fusarium decemcellulare species complex</taxon>
    </lineage>
</organism>
<protein>
    <submittedName>
        <fullName evidence="2">Uncharacterized protein</fullName>
    </submittedName>
</protein>
<keyword evidence="3" id="KW-1185">Reference proteome</keyword>
<gene>
    <name evidence="2" type="ORF">FALBO_6005</name>
</gene>
<sequence>MAPPGNEQMQSLFGNPQAGAGEEEQLPQPLPDPRIYYRTRHLRPDAERSRRHPELPVKNDITDTEWQMLVVGYPTNKALCHLARASPNCMKRWRKQSPLEVFDFVKTKVRYPIEAVKTIEDEKELAEHVRKWAREEACRHWVPVRTEPNPMGRVIEYREIRIDSPFDWTLVWNGKEGKVGKEPWFEHPKV</sequence>
<feature type="compositionally biased region" description="Basic and acidic residues" evidence="1">
    <location>
        <begin position="42"/>
        <end position="55"/>
    </location>
</feature>
<proteinExistence type="predicted"/>
<accession>A0A8H4LCI1</accession>
<evidence type="ECO:0000313" key="2">
    <source>
        <dbReference type="EMBL" id="KAF4467125.1"/>
    </source>
</evidence>
<name>A0A8H4LCI1_9HYPO</name>
<dbReference type="Proteomes" id="UP000554235">
    <property type="component" value="Unassembled WGS sequence"/>
</dbReference>
<reference evidence="2 3" key="1">
    <citation type="submission" date="2020-01" db="EMBL/GenBank/DDBJ databases">
        <title>Identification and distribution of gene clusters putatively required for synthesis of sphingolipid metabolism inhibitors in phylogenetically diverse species of the filamentous fungus Fusarium.</title>
        <authorList>
            <person name="Kim H.-S."/>
            <person name="Busman M."/>
            <person name="Brown D.W."/>
            <person name="Divon H."/>
            <person name="Uhlig S."/>
            <person name="Proctor R.H."/>
        </authorList>
    </citation>
    <scope>NUCLEOTIDE SEQUENCE [LARGE SCALE GENOMIC DNA]</scope>
    <source>
        <strain evidence="2 3">NRRL 20459</strain>
    </source>
</reference>
<evidence type="ECO:0000256" key="1">
    <source>
        <dbReference type="SAM" id="MobiDB-lite"/>
    </source>
</evidence>
<comment type="caution">
    <text evidence="2">The sequence shown here is derived from an EMBL/GenBank/DDBJ whole genome shotgun (WGS) entry which is preliminary data.</text>
</comment>
<feature type="region of interest" description="Disordered" evidence="1">
    <location>
        <begin position="1"/>
        <end position="55"/>
    </location>
</feature>
<dbReference type="AlphaFoldDB" id="A0A8H4LCI1"/>